<dbReference type="PANTHER" id="PTHR11910">
    <property type="entry name" value="ATP SYNTHASE DELTA CHAIN"/>
    <property type="match status" value="1"/>
</dbReference>
<evidence type="ECO:0000256" key="3">
    <source>
        <dbReference type="ARBA" id="ARBA00022781"/>
    </source>
</evidence>
<reference evidence="8 9" key="1">
    <citation type="journal article" date="2015" name="Nature">
        <title>rRNA introns, odd ribosomes, and small enigmatic genomes across a large radiation of phyla.</title>
        <authorList>
            <person name="Brown C.T."/>
            <person name="Hug L.A."/>
            <person name="Thomas B.C."/>
            <person name="Sharon I."/>
            <person name="Castelle C.J."/>
            <person name="Singh A."/>
            <person name="Wilkins M.J."/>
            <person name="Williams K.H."/>
            <person name="Banfield J.F."/>
        </authorList>
    </citation>
    <scope>NUCLEOTIDE SEQUENCE [LARGE SCALE GENOMIC DNA]</scope>
</reference>
<dbReference type="Pfam" id="PF00213">
    <property type="entry name" value="OSCP"/>
    <property type="match status" value="1"/>
</dbReference>
<keyword evidence="3 7" id="KW-0375">Hydrogen ion transport</keyword>
<evidence type="ECO:0000256" key="2">
    <source>
        <dbReference type="ARBA" id="ARBA00022448"/>
    </source>
</evidence>
<comment type="subcellular location">
    <subcellularLocation>
        <location evidence="7">Cell membrane</location>
        <topology evidence="7">Peripheral membrane protein</topology>
    </subcellularLocation>
    <subcellularLocation>
        <location evidence="1">Membrane</location>
    </subcellularLocation>
</comment>
<evidence type="ECO:0000256" key="6">
    <source>
        <dbReference type="ARBA" id="ARBA00023310"/>
    </source>
</evidence>
<evidence type="ECO:0000313" key="8">
    <source>
        <dbReference type="EMBL" id="KKT00129.1"/>
    </source>
</evidence>
<organism evidence="8 9">
    <name type="scientific">Candidatus Nomurabacteria bacterium GW2011_GWA2_43_15</name>
    <dbReference type="NCBI Taxonomy" id="1618738"/>
    <lineage>
        <taxon>Bacteria</taxon>
        <taxon>Candidatus Nomuraibacteriota</taxon>
    </lineage>
</organism>
<sequence>MATLSNNNIAQAIYLASKTEGRSEQFFSNVVRFLFRRRLLSKAPDILLRLDKIINDKEGRVVAKVSSRSNLNEKMKEELVHALAKRYAAKEIVLDEHLDEKLLGGFKVEVGDEVIDLTIKNRIGKLQEYLTSRV</sequence>
<dbReference type="PRINTS" id="PR00125">
    <property type="entry name" value="ATPASEDELTA"/>
</dbReference>
<keyword evidence="2 7" id="KW-0813">Transport</keyword>
<keyword evidence="7" id="KW-0139">CF(1)</keyword>
<evidence type="ECO:0000256" key="5">
    <source>
        <dbReference type="ARBA" id="ARBA00023136"/>
    </source>
</evidence>
<dbReference type="GO" id="GO:0005886">
    <property type="term" value="C:plasma membrane"/>
    <property type="evidence" value="ECO:0007669"/>
    <property type="project" value="UniProtKB-SubCell"/>
</dbReference>
<dbReference type="InterPro" id="IPR000711">
    <property type="entry name" value="ATPase_OSCP/dsu"/>
</dbReference>
<dbReference type="GO" id="GO:0045259">
    <property type="term" value="C:proton-transporting ATP synthase complex"/>
    <property type="evidence" value="ECO:0007669"/>
    <property type="project" value="UniProtKB-KW"/>
</dbReference>
<keyword evidence="7" id="KW-1003">Cell membrane</keyword>
<dbReference type="HAMAP" id="MF_01416">
    <property type="entry name" value="ATP_synth_delta_bact"/>
    <property type="match status" value="1"/>
</dbReference>
<comment type="function">
    <text evidence="7">This protein is part of the stalk that links CF(0) to CF(1). It either transmits conformational changes from CF(0) to CF(1) or is implicated in proton conduction.</text>
</comment>
<evidence type="ECO:0000256" key="7">
    <source>
        <dbReference type="HAMAP-Rule" id="MF_01416"/>
    </source>
</evidence>
<dbReference type="GO" id="GO:0046933">
    <property type="term" value="F:proton-transporting ATP synthase activity, rotational mechanism"/>
    <property type="evidence" value="ECO:0007669"/>
    <property type="project" value="UniProtKB-UniRule"/>
</dbReference>
<accession>A0A0G1GN59</accession>
<keyword evidence="5 7" id="KW-0472">Membrane</keyword>
<dbReference type="InterPro" id="IPR020781">
    <property type="entry name" value="ATPase_OSCP/d_CS"/>
</dbReference>
<name>A0A0G1GN59_9BACT</name>
<keyword evidence="6 7" id="KW-0066">ATP synthesis</keyword>
<evidence type="ECO:0000256" key="4">
    <source>
        <dbReference type="ARBA" id="ARBA00023065"/>
    </source>
</evidence>
<dbReference type="Proteomes" id="UP000034646">
    <property type="component" value="Unassembled WGS sequence"/>
</dbReference>
<dbReference type="PROSITE" id="PS00389">
    <property type="entry name" value="ATPASE_DELTA"/>
    <property type="match status" value="1"/>
</dbReference>
<comment type="similarity">
    <text evidence="7">Belongs to the ATPase delta chain family.</text>
</comment>
<evidence type="ECO:0000256" key="1">
    <source>
        <dbReference type="ARBA" id="ARBA00004370"/>
    </source>
</evidence>
<proteinExistence type="inferred from homology"/>
<keyword evidence="4 7" id="KW-0406">Ion transport</keyword>
<dbReference type="AlphaFoldDB" id="A0A0G1GN59"/>
<gene>
    <name evidence="7" type="primary">atpH</name>
    <name evidence="8" type="ORF">UV76_C0013G0017</name>
</gene>
<dbReference type="STRING" id="1618738.UV76_C0013G0017"/>
<protein>
    <recommendedName>
        <fullName evidence="7">ATP synthase subunit delta</fullName>
    </recommendedName>
    <alternativeName>
        <fullName evidence="7">ATP synthase F(1) sector subunit delta</fullName>
    </alternativeName>
    <alternativeName>
        <fullName evidence="7">F-type ATPase subunit delta</fullName>
        <shortName evidence="7">F-ATPase subunit delta</shortName>
    </alternativeName>
</protein>
<comment type="caution">
    <text evidence="8">The sequence shown here is derived from an EMBL/GenBank/DDBJ whole genome shotgun (WGS) entry which is preliminary data.</text>
</comment>
<dbReference type="EMBL" id="LCFS01000013">
    <property type="protein sequence ID" value="KKT00129.1"/>
    <property type="molecule type" value="Genomic_DNA"/>
</dbReference>
<comment type="function">
    <text evidence="7">F(1)F(0) ATP synthase produces ATP from ADP in the presence of a proton or sodium gradient. F-type ATPases consist of two structural domains, F(1) containing the extramembraneous catalytic core and F(0) containing the membrane proton channel, linked together by a central stalk and a peripheral stalk. During catalysis, ATP synthesis in the catalytic domain of F(1) is coupled via a rotary mechanism of the central stalk subunits to proton translocation.</text>
</comment>
<evidence type="ECO:0000313" key="9">
    <source>
        <dbReference type="Proteomes" id="UP000034646"/>
    </source>
</evidence>